<dbReference type="STRING" id="641238.SAMN04490244_10677"/>
<evidence type="ECO:0000313" key="2">
    <source>
        <dbReference type="EMBL" id="SES14189.1"/>
    </source>
</evidence>
<evidence type="ECO:0000313" key="3">
    <source>
        <dbReference type="Proteomes" id="UP000198885"/>
    </source>
</evidence>
<keyword evidence="3" id="KW-1185">Reference proteome</keyword>
<reference evidence="2 3" key="1">
    <citation type="submission" date="2016-10" db="EMBL/GenBank/DDBJ databases">
        <authorList>
            <person name="de Groot N.N."/>
        </authorList>
    </citation>
    <scope>NUCLEOTIDE SEQUENCE [LARGE SCALE GENOMIC DNA]</scope>
    <source>
        <strain evidence="2 3">DSM 23042</strain>
    </source>
</reference>
<gene>
    <name evidence="2" type="ORF">SAMN04490244_10677</name>
</gene>
<organism evidence="2 3">
    <name type="scientific">Tranquillimonas rosea</name>
    <dbReference type="NCBI Taxonomy" id="641238"/>
    <lineage>
        <taxon>Bacteria</taxon>
        <taxon>Pseudomonadati</taxon>
        <taxon>Pseudomonadota</taxon>
        <taxon>Alphaproteobacteria</taxon>
        <taxon>Rhodobacterales</taxon>
        <taxon>Roseobacteraceae</taxon>
        <taxon>Tranquillimonas</taxon>
    </lineage>
</organism>
<feature type="region of interest" description="Disordered" evidence="1">
    <location>
        <begin position="50"/>
        <end position="75"/>
    </location>
</feature>
<dbReference type="Pfam" id="PF06676">
    <property type="entry name" value="DUF1178"/>
    <property type="match status" value="1"/>
</dbReference>
<proteinExistence type="predicted"/>
<dbReference type="OrthoDB" id="9799894at2"/>
<name>A0A1H9UXW7_9RHOB</name>
<sequence>MIHYTLKCPDAHVFESWFQSAAAFDSLQAAGHVTCPECGADRVEKAMMAPRIGQGRDARPQEGPSETSPAKEHPLAALKRKIESNSDYVGQSFVSEARAMHEGTAPKRSIYGEARLDEARKLAEDGVPVAPLPFVPTRKSN</sequence>
<dbReference type="Proteomes" id="UP000198885">
    <property type="component" value="Unassembled WGS sequence"/>
</dbReference>
<dbReference type="EMBL" id="FOGU01000006">
    <property type="protein sequence ID" value="SES14189.1"/>
    <property type="molecule type" value="Genomic_DNA"/>
</dbReference>
<dbReference type="PIRSF" id="PIRSF032131">
    <property type="entry name" value="UCP032131"/>
    <property type="match status" value="1"/>
</dbReference>
<dbReference type="AlphaFoldDB" id="A0A1H9UXW7"/>
<dbReference type="InterPro" id="IPR009562">
    <property type="entry name" value="DUF1178"/>
</dbReference>
<evidence type="ECO:0000256" key="1">
    <source>
        <dbReference type="SAM" id="MobiDB-lite"/>
    </source>
</evidence>
<dbReference type="RefSeq" id="WP_092693665.1">
    <property type="nucleotide sequence ID" value="NZ_CBDDGO010000004.1"/>
</dbReference>
<protein>
    <submittedName>
        <fullName evidence="2">Uncharacterized protein</fullName>
    </submittedName>
</protein>
<accession>A0A1H9UXW7</accession>